<evidence type="ECO:0000313" key="2">
    <source>
        <dbReference type="EMBL" id="MCH6470420.1"/>
    </source>
</evidence>
<keyword evidence="3" id="KW-1185">Reference proteome</keyword>
<sequence length="291" mass="30091">MAAPVEADPGLDEPDPVGPRGLPGRGEEMCVGHLGASRGAQRPACPVLGDGDGAVSGEHPHAVRFEGVPHEGGGVRVLPRQQPGCRGDDRDLGPEAGEGLGELAAHGAAADHREALREPGKGPERLAREGSARAQTLEGGEGGCCAGGQQDRQGGQPPPLEADGPVRVQDGESVQDAHARLLEGLGRIVWLDRGDGGPRPCHRDVEAEPVAGCGDEGLGRHAPRVEALPAGPGRLHQRHPGTEPGCGLSPDQPRGPAADHHQVESRHQCRPFMLSRSVPCPTMARACNDGL</sequence>
<feature type="region of interest" description="Disordered" evidence="1">
    <location>
        <begin position="1"/>
        <end position="29"/>
    </location>
</feature>
<name>A0ABS9U1A5_9MICC</name>
<dbReference type="Proteomes" id="UP001202922">
    <property type="component" value="Unassembled WGS sequence"/>
</dbReference>
<feature type="compositionally biased region" description="Low complexity" evidence="1">
    <location>
        <begin position="94"/>
        <end position="108"/>
    </location>
</feature>
<accession>A0ABS9U1A5</accession>
<dbReference type="EMBL" id="JAKZBV010000001">
    <property type="protein sequence ID" value="MCH6470420.1"/>
    <property type="molecule type" value="Genomic_DNA"/>
</dbReference>
<feature type="compositionally biased region" description="Basic and acidic residues" evidence="1">
    <location>
        <begin position="109"/>
        <end position="131"/>
    </location>
</feature>
<feature type="compositionally biased region" description="Basic and acidic residues" evidence="1">
    <location>
        <begin position="257"/>
        <end position="266"/>
    </location>
</feature>
<reference evidence="2 3" key="1">
    <citation type="submission" date="2022-03" db="EMBL/GenBank/DDBJ databases">
        <title>Sinomonas sp. isolated from a soil.</title>
        <authorList>
            <person name="Han J."/>
            <person name="Kim D.-U."/>
        </authorList>
    </citation>
    <scope>NUCLEOTIDE SEQUENCE [LARGE SCALE GENOMIC DNA]</scope>
    <source>
        <strain evidence="2 3">5-5</strain>
    </source>
</reference>
<evidence type="ECO:0000313" key="3">
    <source>
        <dbReference type="Proteomes" id="UP001202922"/>
    </source>
</evidence>
<proteinExistence type="predicted"/>
<comment type="caution">
    <text evidence="2">The sequence shown here is derived from an EMBL/GenBank/DDBJ whole genome shotgun (WGS) entry which is preliminary data.</text>
</comment>
<gene>
    <name evidence="2" type="ORF">L0M17_10585</name>
</gene>
<feature type="region of interest" description="Disordered" evidence="1">
    <location>
        <begin position="65"/>
        <end position="167"/>
    </location>
</feature>
<feature type="region of interest" description="Disordered" evidence="1">
    <location>
        <begin position="212"/>
        <end position="266"/>
    </location>
</feature>
<evidence type="ECO:0000256" key="1">
    <source>
        <dbReference type="SAM" id="MobiDB-lite"/>
    </source>
</evidence>
<organism evidence="2 3">
    <name type="scientific">Sinomonas terrae</name>
    <dbReference type="NCBI Taxonomy" id="2908838"/>
    <lineage>
        <taxon>Bacteria</taxon>
        <taxon>Bacillati</taxon>
        <taxon>Actinomycetota</taxon>
        <taxon>Actinomycetes</taxon>
        <taxon>Micrococcales</taxon>
        <taxon>Micrococcaceae</taxon>
        <taxon>Sinomonas</taxon>
    </lineage>
</organism>
<protein>
    <submittedName>
        <fullName evidence="2">Uncharacterized protein</fullName>
    </submittedName>
</protein>